<feature type="transmembrane region" description="Helical" evidence="8">
    <location>
        <begin position="998"/>
        <end position="1021"/>
    </location>
</feature>
<reference evidence="9 10" key="1">
    <citation type="submission" date="2020-08" db="EMBL/GenBank/DDBJ databases">
        <title>Genomic Encyclopedia of Type Strains, Phase IV (KMG-IV): sequencing the most valuable type-strain genomes for metagenomic binning, comparative biology and taxonomic classification.</title>
        <authorList>
            <person name="Goeker M."/>
        </authorList>
    </citation>
    <scope>NUCLEOTIDE SEQUENCE [LARGE SCALE GENOMIC DNA]</scope>
    <source>
        <strain evidence="9 10">DSM 29854</strain>
    </source>
</reference>
<evidence type="ECO:0000256" key="1">
    <source>
        <dbReference type="ARBA" id="ARBA00004651"/>
    </source>
</evidence>
<dbReference type="NCBIfam" id="TIGR00914">
    <property type="entry name" value="2A0601"/>
    <property type="match status" value="1"/>
</dbReference>
<keyword evidence="5 8" id="KW-0812">Transmembrane</keyword>
<dbReference type="Proteomes" id="UP000563094">
    <property type="component" value="Unassembled WGS sequence"/>
</dbReference>
<sequence length="1047" mass="115408">MNSFIKNIIAFSLKNRFLVFFMTIGIVVAGVISFMHTPIEAFPDVTNTRVQIITQWPGRSAEEVEKFVTIPIEVEMNVVPKKTSLRSISLFGLSVVTMIFEDEVDDFHARQLVANQLATVNLPEGVDAEMQPSAGPTGEIFRYTLESKTKDVRELKTIQDWVIDRKLKGVPGIADVVSFGGEIKTYEVSVDPSLIGKYNITAPDVYEAIAKSNLNVGGDVIEKNGQAYVVRGIGQLNNINEIENVMVTDRQGVPVLIKNVATVAESHLPNLGNVGRDEQTNLVEGIVVMRKNENPSEVLAALKSKITELNDVVLPDDVKIVPFYDRSDLIGFTTTTVTHNLLEGIVLVTVIVFLFMADWRTTLTVAIIIPLALLFAFVCMRLKGMSANLLSMGAIDFGIIIDGAVVMVEGLFVVLDKKAHELGMPRFNALSKRGIIKKTAVDLGKSIFFSKLIIITALLPIFAFQKVEGKMFSPLAYTLGFALLGALLFTLTLVPVLSSMLLNKNVREKHNPFVNFINKYVFKGFSFTYRNKKASLVVAMVVMGVGLHLFKFLGSEFLPQLNEGAVYVRASMPMSTSLQQSVEMTEKIRKTIGAFDEVKQVMSQTGRPNDGTDPTGFFNIELHVDLKPKNDWQRKISKEQLIDEMQQRLASYQGISFNFSQPIMDNVEEAVSGVKGSMAVKVFGDNLQRLEVLGDSVYSVLNKIEGIDDLGVISLIGQPEMRVELDQQRMASYGVSPADAQAVIEMAIGGKGASSLYEGERKFDIRIRYQQEFRNNEAQLANLRVPTSHGGNISLNEIAKISTVTGPAFVYREDNARFIAVKFSVRGRDLGSTIKEAQEKVNQAIQLDKGMHLEWKGEFENQIRATDRLMQVVPVSLVLIFLILFALFGNGRDAALVILNVPFALIGGILALLLTNTNFSISAGVGFIALFGICVQNGVILISVFKKNLEEQMPLMQAIKEGVAERTRPVVMTAMMAAIGLVPAALSTGIGSETQKPLAIVVIGGLISATILTLLIFPLLFDSVYKRTLRQKQTKYRRVRLEEAVPA</sequence>
<keyword evidence="4" id="KW-1003">Cell membrane</keyword>
<keyword evidence="3" id="KW-0813">Transport</keyword>
<protein>
    <submittedName>
        <fullName evidence="9">Cobalt-zinc-cadmium resistance protein CzcA</fullName>
    </submittedName>
</protein>
<dbReference type="SUPFAM" id="SSF82693">
    <property type="entry name" value="Multidrug efflux transporter AcrB pore domain, PN1, PN2, PC1 and PC2 subdomains"/>
    <property type="match status" value="3"/>
</dbReference>
<comment type="subcellular location">
    <subcellularLocation>
        <location evidence="1">Cell membrane</location>
        <topology evidence="1">Multi-pass membrane protein</topology>
    </subcellularLocation>
</comment>
<dbReference type="SUPFAM" id="SSF82714">
    <property type="entry name" value="Multidrug efflux transporter AcrB TolC docking domain, DN and DC subdomains"/>
    <property type="match status" value="2"/>
</dbReference>
<organism evidence="9 10">
    <name type="scientific">Rufibacter quisquiliarum</name>
    <dbReference type="NCBI Taxonomy" id="1549639"/>
    <lineage>
        <taxon>Bacteria</taxon>
        <taxon>Pseudomonadati</taxon>
        <taxon>Bacteroidota</taxon>
        <taxon>Cytophagia</taxon>
        <taxon>Cytophagales</taxon>
        <taxon>Hymenobacteraceae</taxon>
        <taxon>Rufibacter</taxon>
    </lineage>
</organism>
<dbReference type="SUPFAM" id="SSF82866">
    <property type="entry name" value="Multidrug efflux transporter AcrB transmembrane domain"/>
    <property type="match status" value="2"/>
</dbReference>
<dbReference type="Gene3D" id="3.30.70.1430">
    <property type="entry name" value="Multidrug efflux transporter AcrB pore domain"/>
    <property type="match status" value="2"/>
</dbReference>
<evidence type="ECO:0000313" key="9">
    <source>
        <dbReference type="EMBL" id="MBA9076276.1"/>
    </source>
</evidence>
<evidence type="ECO:0000256" key="2">
    <source>
        <dbReference type="ARBA" id="ARBA00010942"/>
    </source>
</evidence>
<comment type="caution">
    <text evidence="9">The sequence shown here is derived from an EMBL/GenBank/DDBJ whole genome shotgun (WGS) entry which is preliminary data.</text>
</comment>
<evidence type="ECO:0000256" key="6">
    <source>
        <dbReference type="ARBA" id="ARBA00022989"/>
    </source>
</evidence>
<evidence type="ECO:0000256" key="7">
    <source>
        <dbReference type="ARBA" id="ARBA00023136"/>
    </source>
</evidence>
<dbReference type="PANTHER" id="PTHR32063">
    <property type="match status" value="1"/>
</dbReference>
<dbReference type="InterPro" id="IPR004763">
    <property type="entry name" value="CusA-like"/>
</dbReference>
<feature type="transmembrane region" description="Helical" evidence="8">
    <location>
        <begin position="921"/>
        <end position="945"/>
    </location>
</feature>
<dbReference type="Gene3D" id="3.30.70.1440">
    <property type="entry name" value="Multidrug efflux transporter AcrB pore domain"/>
    <property type="match status" value="1"/>
</dbReference>
<feature type="transmembrane region" description="Helical" evidence="8">
    <location>
        <begin position="476"/>
        <end position="502"/>
    </location>
</feature>
<dbReference type="GO" id="GO:0042910">
    <property type="term" value="F:xenobiotic transmembrane transporter activity"/>
    <property type="evidence" value="ECO:0007669"/>
    <property type="project" value="TreeGrafter"/>
</dbReference>
<name>A0A839GMU5_9BACT</name>
<evidence type="ECO:0000313" key="10">
    <source>
        <dbReference type="Proteomes" id="UP000563094"/>
    </source>
</evidence>
<dbReference type="GO" id="GO:0008324">
    <property type="term" value="F:monoatomic cation transmembrane transporter activity"/>
    <property type="evidence" value="ECO:0007669"/>
    <property type="project" value="InterPro"/>
</dbReference>
<dbReference type="Gene3D" id="3.30.2090.10">
    <property type="entry name" value="Multidrug efflux transporter AcrB TolC docking domain, DN and DC subdomains"/>
    <property type="match status" value="2"/>
</dbReference>
<feature type="transmembrane region" description="Helical" evidence="8">
    <location>
        <begin position="966"/>
        <end position="986"/>
    </location>
</feature>
<dbReference type="InterPro" id="IPR027463">
    <property type="entry name" value="AcrB_DN_DC_subdom"/>
</dbReference>
<evidence type="ECO:0000256" key="8">
    <source>
        <dbReference type="SAM" id="Phobius"/>
    </source>
</evidence>
<dbReference type="InterPro" id="IPR001036">
    <property type="entry name" value="Acrflvin-R"/>
</dbReference>
<dbReference type="EMBL" id="JACJIQ010000003">
    <property type="protein sequence ID" value="MBA9076276.1"/>
    <property type="molecule type" value="Genomic_DNA"/>
</dbReference>
<feature type="transmembrane region" description="Helical" evidence="8">
    <location>
        <begin position="337"/>
        <end position="356"/>
    </location>
</feature>
<evidence type="ECO:0000256" key="3">
    <source>
        <dbReference type="ARBA" id="ARBA00022448"/>
    </source>
</evidence>
<feature type="transmembrane region" description="Helical" evidence="8">
    <location>
        <begin position="389"/>
        <end position="415"/>
    </location>
</feature>
<feature type="transmembrane region" description="Helical" evidence="8">
    <location>
        <begin position="363"/>
        <end position="383"/>
    </location>
</feature>
<proteinExistence type="inferred from homology"/>
<dbReference type="RefSeq" id="WP_182512105.1">
    <property type="nucleotide sequence ID" value="NZ_JACJIQ010000003.1"/>
</dbReference>
<gene>
    <name evidence="9" type="ORF">FHS90_000980</name>
</gene>
<dbReference type="Pfam" id="PF00873">
    <property type="entry name" value="ACR_tran"/>
    <property type="match status" value="1"/>
</dbReference>
<keyword evidence="6 8" id="KW-1133">Transmembrane helix</keyword>
<accession>A0A839GMU5</accession>
<feature type="transmembrane region" description="Helical" evidence="8">
    <location>
        <begin position="895"/>
        <end position="915"/>
    </location>
</feature>
<dbReference type="Gene3D" id="1.20.1640.10">
    <property type="entry name" value="Multidrug efflux transporter AcrB transmembrane domain"/>
    <property type="match status" value="2"/>
</dbReference>
<keyword evidence="7 8" id="KW-0472">Membrane</keyword>
<feature type="transmembrane region" description="Helical" evidence="8">
    <location>
        <begin position="447"/>
        <end position="464"/>
    </location>
</feature>
<feature type="transmembrane region" description="Helical" evidence="8">
    <location>
        <begin position="17"/>
        <end position="35"/>
    </location>
</feature>
<dbReference type="PRINTS" id="PR00702">
    <property type="entry name" value="ACRIFLAVINRP"/>
</dbReference>
<feature type="transmembrane region" description="Helical" evidence="8">
    <location>
        <begin position="534"/>
        <end position="553"/>
    </location>
</feature>
<dbReference type="Gene3D" id="3.30.70.1320">
    <property type="entry name" value="Multidrug efflux transporter AcrB pore domain like"/>
    <property type="match status" value="1"/>
</dbReference>
<dbReference type="GO" id="GO:0005886">
    <property type="term" value="C:plasma membrane"/>
    <property type="evidence" value="ECO:0007669"/>
    <property type="project" value="UniProtKB-SubCell"/>
</dbReference>
<feature type="transmembrane region" description="Helical" evidence="8">
    <location>
        <begin position="869"/>
        <end position="888"/>
    </location>
</feature>
<comment type="similarity">
    <text evidence="2">Belongs to the resistance-nodulation-cell division (RND) (TC 2.A.6) family.</text>
</comment>
<dbReference type="PANTHER" id="PTHR32063:SF12">
    <property type="entry name" value="CATION EFFLUX SYSTEM PROTEIN"/>
    <property type="match status" value="1"/>
</dbReference>
<dbReference type="AlphaFoldDB" id="A0A839GMU5"/>
<keyword evidence="10" id="KW-1185">Reference proteome</keyword>
<evidence type="ECO:0000256" key="4">
    <source>
        <dbReference type="ARBA" id="ARBA00022475"/>
    </source>
</evidence>
<evidence type="ECO:0000256" key="5">
    <source>
        <dbReference type="ARBA" id="ARBA00022692"/>
    </source>
</evidence>